<evidence type="ECO:0000259" key="5">
    <source>
        <dbReference type="PROSITE" id="PS50011"/>
    </source>
</evidence>
<evidence type="ECO:0000256" key="3">
    <source>
        <dbReference type="ARBA" id="ARBA00022777"/>
    </source>
</evidence>
<sequence length="467" mass="51960">MAELQTTFEDGDEPVCNEALPAGTVLLNGQYTIERYLSSGGFGITYFARDSLDRRVVIKECYPEAFCSRENKTVLARSRGHMQEFRSFVEMFVREAHSIAKLNHPNIVGVHQVFEDNQTAYMALDLIDGKDLLETIELSDNHLAPDEIKGLLLKVLDAISTVHEQDMLHRDISPDNILIDAWDNPVLIDFGAAREEASKKSRALSAVLVVKDGYSPQEFYIAGSKQTPCSDLYALAATFYHLISGNAPPNSQARLAAIAGNKPDPYQPLAGRIDGYELEFLETIDVAMSVFPQDRIQSAREWMLKIDDRKRREAALEKAQSNQDIENTVVQLILQARQEAAQAPEAVAPEIDEEPEVEVKPREPEILLPEEPLTTKLVHEEIDAAPPPSPPPARDYVRDMAVGTVVPKRLKSSAPRRRIKRKAARLVLAAALIFCVLDGQVTRMTEVFAPLVEQVMRLQGGGDGYFG</sequence>
<accession>A0A1X7BVW5</accession>
<gene>
    <name evidence="6" type="primary">prkC_3</name>
    <name evidence="6" type="ORF">ROA7745_03602</name>
</gene>
<dbReference type="OrthoDB" id="9801841at2"/>
<proteinExistence type="predicted"/>
<keyword evidence="1 6" id="KW-0808">Transferase</keyword>
<evidence type="ECO:0000256" key="1">
    <source>
        <dbReference type="ARBA" id="ARBA00022679"/>
    </source>
</evidence>
<dbReference type="RefSeq" id="WP_085801675.1">
    <property type="nucleotide sequence ID" value="NZ_FWXB01000016.1"/>
</dbReference>
<dbReference type="EMBL" id="FWXB01000016">
    <property type="protein sequence ID" value="SMC13743.1"/>
    <property type="molecule type" value="Genomic_DNA"/>
</dbReference>
<dbReference type="InterPro" id="IPR008266">
    <property type="entry name" value="Tyr_kinase_AS"/>
</dbReference>
<evidence type="ECO:0000256" key="2">
    <source>
        <dbReference type="ARBA" id="ARBA00022741"/>
    </source>
</evidence>
<dbReference type="SUPFAM" id="SSF56112">
    <property type="entry name" value="Protein kinase-like (PK-like)"/>
    <property type="match status" value="1"/>
</dbReference>
<dbReference type="Gene3D" id="3.30.200.20">
    <property type="entry name" value="Phosphorylase Kinase, domain 1"/>
    <property type="match status" value="1"/>
</dbReference>
<dbReference type="InterPro" id="IPR000719">
    <property type="entry name" value="Prot_kinase_dom"/>
</dbReference>
<dbReference type="GO" id="GO:0005524">
    <property type="term" value="F:ATP binding"/>
    <property type="evidence" value="ECO:0007669"/>
    <property type="project" value="UniProtKB-KW"/>
</dbReference>
<dbReference type="PANTHER" id="PTHR43289:SF6">
    <property type="entry name" value="SERINE_THREONINE-PROTEIN KINASE NEKL-3"/>
    <property type="match status" value="1"/>
</dbReference>
<keyword evidence="3 6" id="KW-0418">Kinase</keyword>
<dbReference type="PROSITE" id="PS50011">
    <property type="entry name" value="PROTEIN_KINASE_DOM"/>
    <property type="match status" value="1"/>
</dbReference>
<feature type="domain" description="Protein kinase" evidence="5">
    <location>
        <begin position="31"/>
        <end position="316"/>
    </location>
</feature>
<dbReference type="Pfam" id="PF00069">
    <property type="entry name" value="Pkinase"/>
    <property type="match status" value="1"/>
</dbReference>
<dbReference type="PANTHER" id="PTHR43289">
    <property type="entry name" value="MITOGEN-ACTIVATED PROTEIN KINASE KINASE KINASE 20-RELATED"/>
    <property type="match status" value="1"/>
</dbReference>
<dbReference type="CDD" id="cd14014">
    <property type="entry name" value="STKc_PknB_like"/>
    <property type="match status" value="1"/>
</dbReference>
<dbReference type="Gene3D" id="1.10.510.10">
    <property type="entry name" value="Transferase(Phosphotransferase) domain 1"/>
    <property type="match status" value="1"/>
</dbReference>
<dbReference type="Proteomes" id="UP000193224">
    <property type="component" value="Unassembled WGS sequence"/>
</dbReference>
<dbReference type="PROSITE" id="PS00109">
    <property type="entry name" value="PROTEIN_KINASE_TYR"/>
    <property type="match status" value="1"/>
</dbReference>
<keyword evidence="7" id="KW-1185">Reference proteome</keyword>
<name>A0A1X7BVW5_9RHOB</name>
<dbReference type="GO" id="GO:0004674">
    <property type="term" value="F:protein serine/threonine kinase activity"/>
    <property type="evidence" value="ECO:0007669"/>
    <property type="project" value="UniProtKB-EC"/>
</dbReference>
<organism evidence="6 7">
    <name type="scientific">Roseovarius aestuarii</name>
    <dbReference type="NCBI Taxonomy" id="475083"/>
    <lineage>
        <taxon>Bacteria</taxon>
        <taxon>Pseudomonadati</taxon>
        <taxon>Pseudomonadota</taxon>
        <taxon>Alphaproteobacteria</taxon>
        <taxon>Rhodobacterales</taxon>
        <taxon>Roseobacteraceae</taxon>
        <taxon>Roseovarius</taxon>
    </lineage>
</organism>
<evidence type="ECO:0000313" key="7">
    <source>
        <dbReference type="Proteomes" id="UP000193224"/>
    </source>
</evidence>
<keyword evidence="2" id="KW-0547">Nucleotide-binding</keyword>
<evidence type="ECO:0000256" key="4">
    <source>
        <dbReference type="ARBA" id="ARBA00022840"/>
    </source>
</evidence>
<dbReference type="InterPro" id="IPR011009">
    <property type="entry name" value="Kinase-like_dom_sf"/>
</dbReference>
<keyword evidence="4" id="KW-0067">ATP-binding</keyword>
<reference evidence="6 7" key="1">
    <citation type="submission" date="2017-03" db="EMBL/GenBank/DDBJ databases">
        <authorList>
            <person name="Afonso C.L."/>
            <person name="Miller P.J."/>
            <person name="Scott M.A."/>
            <person name="Spackman E."/>
            <person name="Goraichik I."/>
            <person name="Dimitrov K.M."/>
            <person name="Suarez D.L."/>
            <person name="Swayne D.E."/>
        </authorList>
    </citation>
    <scope>NUCLEOTIDE SEQUENCE [LARGE SCALE GENOMIC DNA]</scope>
    <source>
        <strain evidence="6 7">CECT 7745</strain>
    </source>
</reference>
<evidence type="ECO:0000313" key="6">
    <source>
        <dbReference type="EMBL" id="SMC13743.1"/>
    </source>
</evidence>
<dbReference type="EC" id="2.7.11.1" evidence="6"/>
<protein>
    <submittedName>
        <fullName evidence="6">Serine/threonine-protein kinase PrkC</fullName>
        <ecNumber evidence="6">2.7.11.1</ecNumber>
    </submittedName>
</protein>
<dbReference type="AlphaFoldDB" id="A0A1X7BVW5"/>